<keyword evidence="3" id="KW-1185">Reference proteome</keyword>
<dbReference type="EMBL" id="JACCJC010000069">
    <property type="protein sequence ID" value="KAF6229768.1"/>
    <property type="molecule type" value="Genomic_DNA"/>
</dbReference>
<dbReference type="RefSeq" id="XP_037159960.1">
    <property type="nucleotide sequence ID" value="XM_037313165.1"/>
</dbReference>
<feature type="region of interest" description="Disordered" evidence="1">
    <location>
        <begin position="1"/>
        <end position="37"/>
    </location>
</feature>
<evidence type="ECO:0000313" key="3">
    <source>
        <dbReference type="Proteomes" id="UP000578531"/>
    </source>
</evidence>
<name>A0A8H6KZC7_9LECA</name>
<dbReference type="GeneID" id="59292927"/>
<reference evidence="2 3" key="1">
    <citation type="journal article" date="2020" name="Genomics">
        <title>Complete, high-quality genomes from long-read metagenomic sequencing of two wolf lichen thalli reveals enigmatic genome architecture.</title>
        <authorList>
            <person name="McKenzie S.K."/>
            <person name="Walston R.F."/>
            <person name="Allen J.L."/>
        </authorList>
    </citation>
    <scope>NUCLEOTIDE SEQUENCE [LARGE SCALE GENOMIC DNA]</scope>
    <source>
        <strain evidence="2">WasteWater2</strain>
    </source>
</reference>
<accession>A0A8H6KZC7</accession>
<proteinExistence type="predicted"/>
<gene>
    <name evidence="2" type="ORF">HO173_011284</name>
</gene>
<dbReference type="Proteomes" id="UP000578531">
    <property type="component" value="Unassembled WGS sequence"/>
</dbReference>
<sequence length="210" mass="22657">MSTRSSATSFNGTNAHSTPMSRMTSTQPPASRTTSVSSMPPKLIDFYQAGVSIPPAILTNNSAGDVIVTLSHDFANNIADLLSLVTCPVYDPRPSEPIIEKRQTFARNPCAVARSKSAIKSISGGTSLFRALFHLPRAFPTLVSPLEADVQDISSYVKLNLPSWSLAPEPAIDATAELFYFLTLKHEMDIGGSIIVNTILLEAVCFRSLQ</sequence>
<evidence type="ECO:0000313" key="2">
    <source>
        <dbReference type="EMBL" id="KAF6229768.1"/>
    </source>
</evidence>
<evidence type="ECO:0000256" key="1">
    <source>
        <dbReference type="SAM" id="MobiDB-lite"/>
    </source>
</evidence>
<organism evidence="2 3">
    <name type="scientific">Letharia columbiana</name>
    <dbReference type="NCBI Taxonomy" id="112416"/>
    <lineage>
        <taxon>Eukaryota</taxon>
        <taxon>Fungi</taxon>
        <taxon>Dikarya</taxon>
        <taxon>Ascomycota</taxon>
        <taxon>Pezizomycotina</taxon>
        <taxon>Lecanoromycetes</taxon>
        <taxon>OSLEUM clade</taxon>
        <taxon>Lecanoromycetidae</taxon>
        <taxon>Lecanorales</taxon>
        <taxon>Lecanorineae</taxon>
        <taxon>Parmeliaceae</taxon>
        <taxon>Letharia</taxon>
    </lineage>
</organism>
<dbReference type="AlphaFoldDB" id="A0A8H6KZC7"/>
<protein>
    <submittedName>
        <fullName evidence="2">Uncharacterized protein</fullName>
    </submittedName>
</protein>
<comment type="caution">
    <text evidence="2">The sequence shown here is derived from an EMBL/GenBank/DDBJ whole genome shotgun (WGS) entry which is preliminary data.</text>
</comment>